<dbReference type="SUPFAM" id="SSF52047">
    <property type="entry name" value="RNI-like"/>
    <property type="match status" value="1"/>
</dbReference>
<dbReference type="EMBL" id="HBIZ01036804">
    <property type="protein sequence ID" value="CAE0770846.1"/>
    <property type="molecule type" value="Transcribed_RNA"/>
</dbReference>
<gene>
    <name evidence="2" type="ORF">PCAR00345_LOCUS23458</name>
</gene>
<dbReference type="GO" id="GO:0031146">
    <property type="term" value="P:SCF-dependent proteasomal ubiquitin-dependent protein catabolic process"/>
    <property type="evidence" value="ECO:0007669"/>
    <property type="project" value="TreeGrafter"/>
</dbReference>
<keyword evidence="1" id="KW-1133">Transmembrane helix</keyword>
<dbReference type="SMART" id="SM00367">
    <property type="entry name" value="LRR_CC"/>
    <property type="match status" value="8"/>
</dbReference>
<evidence type="ECO:0000313" key="2">
    <source>
        <dbReference type="EMBL" id="CAE0770846.1"/>
    </source>
</evidence>
<keyword evidence="1" id="KW-0472">Membrane</keyword>
<dbReference type="InterPro" id="IPR032675">
    <property type="entry name" value="LRR_dom_sf"/>
</dbReference>
<accession>A0A7S4BMQ2</accession>
<dbReference type="PANTHER" id="PTHR13318">
    <property type="entry name" value="PARTNER OF PAIRED, ISOFORM B-RELATED"/>
    <property type="match status" value="1"/>
</dbReference>
<name>A0A7S4BMQ2_CHRCT</name>
<reference evidence="2" key="1">
    <citation type="submission" date="2021-01" db="EMBL/GenBank/DDBJ databases">
        <authorList>
            <person name="Corre E."/>
            <person name="Pelletier E."/>
            <person name="Niang G."/>
            <person name="Scheremetjew M."/>
            <person name="Finn R."/>
            <person name="Kale V."/>
            <person name="Holt S."/>
            <person name="Cochrane G."/>
            <person name="Meng A."/>
            <person name="Brown T."/>
            <person name="Cohen L."/>
        </authorList>
    </citation>
    <scope>NUCLEOTIDE SEQUENCE</scope>
    <source>
        <strain evidence="2">CCMP645</strain>
    </source>
</reference>
<protein>
    <recommendedName>
        <fullName evidence="3">F-box domain-containing protein</fullName>
    </recommendedName>
</protein>
<dbReference type="InterPro" id="IPR006553">
    <property type="entry name" value="Leu-rich_rpt_Cys-con_subtyp"/>
</dbReference>
<feature type="transmembrane region" description="Helical" evidence="1">
    <location>
        <begin position="19"/>
        <end position="41"/>
    </location>
</feature>
<evidence type="ECO:0008006" key="3">
    <source>
        <dbReference type="Google" id="ProtNLM"/>
    </source>
</evidence>
<organism evidence="2">
    <name type="scientific">Chrysotila carterae</name>
    <name type="common">Marine alga</name>
    <name type="synonym">Syracosphaera carterae</name>
    <dbReference type="NCBI Taxonomy" id="13221"/>
    <lineage>
        <taxon>Eukaryota</taxon>
        <taxon>Haptista</taxon>
        <taxon>Haptophyta</taxon>
        <taxon>Prymnesiophyceae</taxon>
        <taxon>Isochrysidales</taxon>
        <taxon>Isochrysidaceae</taxon>
        <taxon>Chrysotila</taxon>
    </lineage>
</organism>
<dbReference type="GO" id="GO:0019005">
    <property type="term" value="C:SCF ubiquitin ligase complex"/>
    <property type="evidence" value="ECO:0007669"/>
    <property type="project" value="TreeGrafter"/>
</dbReference>
<dbReference type="Gene3D" id="3.80.10.10">
    <property type="entry name" value="Ribonuclease Inhibitor"/>
    <property type="match status" value="2"/>
</dbReference>
<proteinExistence type="predicted"/>
<sequence>MFTETRSCSEAASHGNSDVMHGCLLILATCVSFITIVVTLLSMHRRVEAPPPSVPAVPPAPPAPPISLPFCQTPAALSRKPCAPGWSDPPLDLLFLLLEDEHAWSLAALLAQLNCSWNRGVNVWRSEVPRYCWKEVASKRVFHYGPGDAEILVLARECRSLTHLNLAPCHNVSNDALFAVANGCPQLTQLHTTSSSISDAVVAALTSCCPLLTSLDLCQSRELSNAAMYTIADHCPRLQLLRIKPSVPADNRPAINDLGAMAVVSACSMLRDLNLGSFVCTDATAKAIASSSVRLVSLTLNLGGLKLRRSQRISESGLAAIAAGCLWLEELRLHQASWLRDGEAAMLAPSFSRLKRLSMDECHLSDVGVEEFVRCCPDLIHLALMNNDFITDRSIQMIRSGCPRLESLFLSFNDRLTDACYTLLATMQFRCKTQIVSAWPHAYSESDDEYF</sequence>
<dbReference type="AlphaFoldDB" id="A0A7S4BMQ2"/>
<evidence type="ECO:0000256" key="1">
    <source>
        <dbReference type="SAM" id="Phobius"/>
    </source>
</evidence>
<keyword evidence="1" id="KW-0812">Transmembrane</keyword>